<dbReference type="InterPro" id="IPR039448">
    <property type="entry name" value="Beta_helix"/>
</dbReference>
<dbReference type="OrthoDB" id="9805017at2"/>
<feature type="domain" description="Right handed beta helix" evidence="3">
    <location>
        <begin position="261"/>
        <end position="374"/>
    </location>
</feature>
<dbReference type="RefSeq" id="WP_116845273.1">
    <property type="nucleotide sequence ID" value="NZ_QTJU01000001.1"/>
</dbReference>
<accession>A0A3E1NNK9</accession>
<keyword evidence="1" id="KW-0812">Transmembrane</keyword>
<reference evidence="4 5" key="1">
    <citation type="submission" date="2018-08" db="EMBL/GenBank/DDBJ databases">
        <title>Chitinophagaceae sp. K23C18032701, a novel bacterium isolated from forest soil.</title>
        <authorList>
            <person name="Wang C."/>
        </authorList>
    </citation>
    <scope>NUCLEOTIDE SEQUENCE [LARGE SCALE GENOMIC DNA]</scope>
    <source>
        <strain evidence="4 5">K23C18032701</strain>
    </source>
</reference>
<dbReference type="Pfam" id="PF13229">
    <property type="entry name" value="Beta_helix"/>
    <property type="match status" value="1"/>
</dbReference>
<dbReference type="Proteomes" id="UP000261284">
    <property type="component" value="Unassembled WGS sequence"/>
</dbReference>
<dbReference type="AlphaFoldDB" id="A0A3E1NNK9"/>
<proteinExistence type="predicted"/>
<protein>
    <submittedName>
        <fullName evidence="4">Right-handed parallel beta-helix repeat-containing protein</fullName>
    </submittedName>
</protein>
<evidence type="ECO:0000256" key="2">
    <source>
        <dbReference type="SAM" id="SignalP"/>
    </source>
</evidence>
<dbReference type="InterPro" id="IPR011050">
    <property type="entry name" value="Pectin_lyase_fold/virulence"/>
</dbReference>
<keyword evidence="1" id="KW-1133">Transmembrane helix</keyword>
<dbReference type="Gene3D" id="2.160.20.10">
    <property type="entry name" value="Single-stranded right-handed beta-helix, Pectin lyase-like"/>
    <property type="match status" value="1"/>
</dbReference>
<sequence>MKTCIYTNTWYSSALLIFLAMATQFTATAQGKRITIIKGGDNGKYVTQQFLGCRPGDTLVIPAANNPYTYIAAEHLHGTKEKPIVIINGGGQVKLQAGFAFYNCTHVKLTGTGSKDKYGFRIEHPKGEGPGVDINKRSADIEVCYLDICKKTYGFWVKQEGSCADSLQAPNWVIDNISIHDNRIVNMRQEGMYLGSTDPNGLRNVSCNSAIIHPRPLRLGNIRVYNNIVDSTERSGIQLSCAAFGNNEIYGNRVTNAGWELSDVQGNGISLGGYTHAHVYNNYIKNTFALGILVLGSGYIVVDNNTIDSSGYLAGHVTPGMASIMVDTRTTSPVDSSRLLIHDNKLGLSTDANIHFYKTVNSYSKDNIIYNNTGSKKMAPGIYWKEHPTRGKLMSSEASMIPPVRKRYLAAAAVLLALLAAGFVVLRRRRARIA</sequence>
<keyword evidence="1" id="KW-0472">Membrane</keyword>
<feature type="signal peptide" evidence="2">
    <location>
        <begin position="1"/>
        <end position="29"/>
    </location>
</feature>
<evidence type="ECO:0000313" key="5">
    <source>
        <dbReference type="Proteomes" id="UP000261284"/>
    </source>
</evidence>
<name>A0A3E1NNK9_9BACT</name>
<evidence type="ECO:0000259" key="3">
    <source>
        <dbReference type="Pfam" id="PF13229"/>
    </source>
</evidence>
<dbReference type="InterPro" id="IPR012334">
    <property type="entry name" value="Pectin_lyas_fold"/>
</dbReference>
<organism evidence="4 5">
    <name type="scientific">Deminuibacter soli</name>
    <dbReference type="NCBI Taxonomy" id="2291815"/>
    <lineage>
        <taxon>Bacteria</taxon>
        <taxon>Pseudomonadati</taxon>
        <taxon>Bacteroidota</taxon>
        <taxon>Chitinophagia</taxon>
        <taxon>Chitinophagales</taxon>
        <taxon>Chitinophagaceae</taxon>
        <taxon>Deminuibacter</taxon>
    </lineage>
</organism>
<dbReference type="SMART" id="SM00710">
    <property type="entry name" value="PbH1"/>
    <property type="match status" value="6"/>
</dbReference>
<dbReference type="EMBL" id="QTJU01000001">
    <property type="protein sequence ID" value="RFM29516.1"/>
    <property type="molecule type" value="Genomic_DNA"/>
</dbReference>
<evidence type="ECO:0000313" key="4">
    <source>
        <dbReference type="EMBL" id="RFM29516.1"/>
    </source>
</evidence>
<keyword evidence="2" id="KW-0732">Signal</keyword>
<gene>
    <name evidence="4" type="ORF">DXN05_00585</name>
</gene>
<dbReference type="InterPro" id="IPR006626">
    <property type="entry name" value="PbH1"/>
</dbReference>
<dbReference type="SUPFAM" id="SSF51126">
    <property type="entry name" value="Pectin lyase-like"/>
    <property type="match status" value="1"/>
</dbReference>
<keyword evidence="5" id="KW-1185">Reference proteome</keyword>
<evidence type="ECO:0000256" key="1">
    <source>
        <dbReference type="SAM" id="Phobius"/>
    </source>
</evidence>
<feature type="transmembrane region" description="Helical" evidence="1">
    <location>
        <begin position="408"/>
        <end position="426"/>
    </location>
</feature>
<comment type="caution">
    <text evidence="4">The sequence shown here is derived from an EMBL/GenBank/DDBJ whole genome shotgun (WGS) entry which is preliminary data.</text>
</comment>
<feature type="chain" id="PRO_5017595477" evidence="2">
    <location>
        <begin position="30"/>
        <end position="434"/>
    </location>
</feature>